<dbReference type="SUPFAM" id="SSF52540">
    <property type="entry name" value="P-loop containing nucleoside triphosphate hydrolases"/>
    <property type="match status" value="1"/>
</dbReference>
<dbReference type="InterPro" id="IPR008533">
    <property type="entry name" value="DUF815"/>
</dbReference>
<proteinExistence type="predicted"/>
<dbReference type="InterPro" id="IPR027417">
    <property type="entry name" value="P-loop_NTPase"/>
</dbReference>
<dbReference type="EMBL" id="DQVE01000012">
    <property type="protein sequence ID" value="HIP97956.1"/>
    <property type="molecule type" value="Genomic_DNA"/>
</dbReference>
<dbReference type="Gene3D" id="3.40.50.300">
    <property type="entry name" value="P-loop containing nucleotide triphosphate hydrolases"/>
    <property type="match status" value="1"/>
</dbReference>
<protein>
    <submittedName>
        <fullName evidence="1">DUF815 domain-containing protein</fullName>
    </submittedName>
</protein>
<gene>
    <name evidence="1" type="ORF">EYH37_01120</name>
</gene>
<evidence type="ECO:0000313" key="1">
    <source>
        <dbReference type="EMBL" id="HIP97956.1"/>
    </source>
</evidence>
<dbReference type="PANTHER" id="PTHR42935">
    <property type="entry name" value="SLR0930 PROTEIN"/>
    <property type="match status" value="1"/>
</dbReference>
<sequence>MKLLELFKNHRAVAVLNGKPIGVKRVNIPPLEDFVGVERQRKLLVKNTLSFLGERPFNDVLLWGKRGTGKSSLVRATLNLSSRLRLLQVDKEDVGFLIEFFNFAWELPEFKFIVLVDDLSVLTEEGKTIRILKTLLDGSVFERPPNVAIYATSNRRNLTPETYLERDFKFPREELEERLSLVDRFGLKIGFTDFSPSDYLSAVKLYCKKLKISFDEELKEKALAYAREKDFSGRSAYQFVRLYASLQTHSP</sequence>
<dbReference type="AlphaFoldDB" id="A0A9D0YNC2"/>
<dbReference type="Proteomes" id="UP000606463">
    <property type="component" value="Unassembled WGS sequence"/>
</dbReference>
<dbReference type="Pfam" id="PF05673">
    <property type="entry name" value="DUF815"/>
    <property type="match status" value="1"/>
</dbReference>
<dbReference type="PANTHER" id="PTHR42935:SF1">
    <property type="entry name" value="SLR0930 PROTEIN"/>
    <property type="match status" value="1"/>
</dbReference>
<evidence type="ECO:0000313" key="2">
    <source>
        <dbReference type="Proteomes" id="UP000606463"/>
    </source>
</evidence>
<reference evidence="1" key="1">
    <citation type="journal article" date="2020" name="ISME J.">
        <title>Gammaproteobacteria mediating utilization of methyl-, sulfur- and petroleum organic compounds in deep ocean hydrothermal plumes.</title>
        <authorList>
            <person name="Zhou Z."/>
            <person name="Liu Y."/>
            <person name="Pan J."/>
            <person name="Cron B.R."/>
            <person name="Toner B.M."/>
            <person name="Anantharaman K."/>
            <person name="Breier J.A."/>
            <person name="Dick G.J."/>
            <person name="Li M."/>
        </authorList>
    </citation>
    <scope>NUCLEOTIDE SEQUENCE</scope>
    <source>
        <strain evidence="1">SZUA-1501</strain>
    </source>
</reference>
<name>A0A9D0YNC2_AQUAO</name>
<accession>A0A9D0YNC2</accession>
<comment type="caution">
    <text evidence="1">The sequence shown here is derived from an EMBL/GenBank/DDBJ whole genome shotgun (WGS) entry which is preliminary data.</text>
</comment>
<organism evidence="1 2">
    <name type="scientific">Aquifex aeolicus</name>
    <dbReference type="NCBI Taxonomy" id="63363"/>
    <lineage>
        <taxon>Bacteria</taxon>
        <taxon>Pseudomonadati</taxon>
        <taxon>Aquificota</taxon>
        <taxon>Aquificia</taxon>
        <taxon>Aquificales</taxon>
        <taxon>Aquificaceae</taxon>
        <taxon>Aquifex</taxon>
    </lineage>
</organism>